<evidence type="ECO:0000256" key="1">
    <source>
        <dbReference type="SAM" id="MobiDB-lite"/>
    </source>
</evidence>
<protein>
    <submittedName>
        <fullName evidence="2">Uncharacterized protein</fullName>
    </submittedName>
</protein>
<accession>A0A382SCM7</accession>
<name>A0A382SCM7_9ZZZZ</name>
<dbReference type="EMBL" id="UINC01127825">
    <property type="protein sequence ID" value="SVD07205.1"/>
    <property type="molecule type" value="Genomic_DNA"/>
</dbReference>
<evidence type="ECO:0000313" key="2">
    <source>
        <dbReference type="EMBL" id="SVD07205.1"/>
    </source>
</evidence>
<gene>
    <name evidence="2" type="ORF">METZ01_LOCUS360059</name>
</gene>
<feature type="region of interest" description="Disordered" evidence="1">
    <location>
        <begin position="127"/>
        <end position="146"/>
    </location>
</feature>
<dbReference type="AlphaFoldDB" id="A0A382SCM7"/>
<sequence>MISEPGVLPSVQTSTPGRFSVTSATLILADDGCRLRAVWGQRDSGMRNLLPVSPKARTGTVIHRFYDLITAEPGTEIADLIERATQETEESMAGDWLERHMVPLSNSNQQHSVKIEDAKILGIQIRQEEQRDSPPSAQPGNTERRYGREIWVESECGRLGGLVDSVSLEDGELIIRDDKGGALFV</sequence>
<feature type="non-terminal residue" evidence="2">
    <location>
        <position position="185"/>
    </location>
</feature>
<proteinExistence type="predicted"/>
<reference evidence="2" key="1">
    <citation type="submission" date="2018-05" db="EMBL/GenBank/DDBJ databases">
        <authorList>
            <person name="Lanie J.A."/>
            <person name="Ng W.-L."/>
            <person name="Kazmierczak K.M."/>
            <person name="Andrzejewski T.M."/>
            <person name="Davidsen T.M."/>
            <person name="Wayne K.J."/>
            <person name="Tettelin H."/>
            <person name="Glass J.I."/>
            <person name="Rusch D."/>
            <person name="Podicherti R."/>
            <person name="Tsui H.-C.T."/>
            <person name="Winkler M.E."/>
        </authorList>
    </citation>
    <scope>NUCLEOTIDE SEQUENCE</scope>
</reference>
<organism evidence="2">
    <name type="scientific">marine metagenome</name>
    <dbReference type="NCBI Taxonomy" id="408172"/>
    <lineage>
        <taxon>unclassified sequences</taxon>
        <taxon>metagenomes</taxon>
        <taxon>ecological metagenomes</taxon>
    </lineage>
</organism>